<keyword evidence="3 4" id="KW-0472">Membrane</keyword>
<evidence type="ECO:0000259" key="5">
    <source>
        <dbReference type="PROSITE" id="PS50850"/>
    </source>
</evidence>
<evidence type="ECO:0000256" key="3">
    <source>
        <dbReference type="ARBA" id="ARBA00023136"/>
    </source>
</evidence>
<comment type="caution">
    <text evidence="6">The sequence shown here is derived from an EMBL/GenBank/DDBJ whole genome shotgun (WGS) entry which is preliminary data.</text>
</comment>
<dbReference type="SUPFAM" id="SSF103473">
    <property type="entry name" value="MFS general substrate transporter"/>
    <property type="match status" value="1"/>
</dbReference>
<dbReference type="Pfam" id="PF07690">
    <property type="entry name" value="MFS_1"/>
    <property type="match status" value="1"/>
</dbReference>
<dbReference type="CDD" id="cd17355">
    <property type="entry name" value="MFS_YcxA_like"/>
    <property type="match status" value="1"/>
</dbReference>
<dbReference type="PANTHER" id="PTHR11360">
    <property type="entry name" value="MONOCARBOXYLATE TRANSPORTER"/>
    <property type="match status" value="1"/>
</dbReference>
<dbReference type="Gene3D" id="1.20.1250.20">
    <property type="entry name" value="MFS general substrate transporter like domains"/>
    <property type="match status" value="2"/>
</dbReference>
<accession>A0A2G9WQ75</accession>
<feature type="transmembrane region" description="Helical" evidence="4">
    <location>
        <begin position="6"/>
        <end position="30"/>
    </location>
</feature>
<dbReference type="PANTHER" id="PTHR11360:SF290">
    <property type="entry name" value="MONOCARBOXYLATE MFS PERMEASE"/>
    <property type="match status" value="1"/>
</dbReference>
<keyword evidence="2 4" id="KW-1133">Transmembrane helix</keyword>
<proteinExistence type="predicted"/>
<protein>
    <submittedName>
        <fullName evidence="6">MFS transporter</fullName>
    </submittedName>
</protein>
<dbReference type="InterPro" id="IPR036259">
    <property type="entry name" value="MFS_trans_sf"/>
</dbReference>
<dbReference type="GO" id="GO:0022857">
    <property type="term" value="F:transmembrane transporter activity"/>
    <property type="evidence" value="ECO:0007669"/>
    <property type="project" value="InterPro"/>
</dbReference>
<dbReference type="InterPro" id="IPR011701">
    <property type="entry name" value="MFS"/>
</dbReference>
<dbReference type="InterPro" id="IPR020846">
    <property type="entry name" value="MFS_dom"/>
</dbReference>
<dbReference type="InterPro" id="IPR050327">
    <property type="entry name" value="Proton-linked_MCT"/>
</dbReference>
<organism evidence="6 7">
    <name type="scientific">Pleomorphomonas carboxyditropha</name>
    <dbReference type="NCBI Taxonomy" id="2023338"/>
    <lineage>
        <taxon>Bacteria</taxon>
        <taxon>Pseudomonadati</taxon>
        <taxon>Pseudomonadota</taxon>
        <taxon>Alphaproteobacteria</taxon>
        <taxon>Hyphomicrobiales</taxon>
        <taxon>Pleomorphomonadaceae</taxon>
        <taxon>Pleomorphomonas</taxon>
    </lineage>
</organism>
<evidence type="ECO:0000313" key="6">
    <source>
        <dbReference type="EMBL" id="PIO96805.1"/>
    </source>
</evidence>
<evidence type="ECO:0000256" key="2">
    <source>
        <dbReference type="ARBA" id="ARBA00022989"/>
    </source>
</evidence>
<evidence type="ECO:0000256" key="1">
    <source>
        <dbReference type="ARBA" id="ARBA00022692"/>
    </source>
</evidence>
<feature type="transmembrane region" description="Helical" evidence="4">
    <location>
        <begin position="101"/>
        <end position="126"/>
    </location>
</feature>
<feature type="transmembrane region" description="Helical" evidence="4">
    <location>
        <begin position="281"/>
        <end position="299"/>
    </location>
</feature>
<dbReference type="OrthoDB" id="9796632at2"/>
<feature type="transmembrane region" description="Helical" evidence="4">
    <location>
        <begin position="42"/>
        <end position="63"/>
    </location>
</feature>
<gene>
    <name evidence="6" type="ORF">CJ014_23410</name>
</gene>
<feature type="transmembrane region" description="Helical" evidence="4">
    <location>
        <begin position="305"/>
        <end position="327"/>
    </location>
</feature>
<dbReference type="EMBL" id="NQVN01000025">
    <property type="protein sequence ID" value="PIO96805.1"/>
    <property type="molecule type" value="Genomic_DNA"/>
</dbReference>
<name>A0A2G9WQ75_9HYPH</name>
<keyword evidence="7" id="KW-1185">Reference proteome</keyword>
<dbReference type="Proteomes" id="UP000231070">
    <property type="component" value="Unassembled WGS sequence"/>
</dbReference>
<dbReference type="PROSITE" id="PS51257">
    <property type="entry name" value="PROKAR_LIPOPROTEIN"/>
    <property type="match status" value="1"/>
</dbReference>
<reference evidence="6 7" key="1">
    <citation type="submission" date="2017-08" db="EMBL/GenBank/DDBJ databases">
        <title>Pleomorphomonas carboxidotrophicus sp. nov., a new mesophilic hydrogenogenic carboxidotroph.</title>
        <authorList>
            <person name="Esquivel-Elizondo S."/>
            <person name="Krajmalnik-Brown R."/>
            <person name="Maldonado J."/>
        </authorList>
    </citation>
    <scope>NUCLEOTIDE SEQUENCE [LARGE SCALE GENOMIC DNA]</scope>
    <source>
        <strain evidence="6 7">SVCO-16</strain>
    </source>
</reference>
<dbReference type="PROSITE" id="PS50850">
    <property type="entry name" value="MFS"/>
    <property type="match status" value="1"/>
</dbReference>
<keyword evidence="1 4" id="KW-0812">Transmembrane</keyword>
<feature type="domain" description="Major facilitator superfamily (MFS) profile" evidence="5">
    <location>
        <begin position="6"/>
        <end position="394"/>
    </location>
</feature>
<evidence type="ECO:0000313" key="7">
    <source>
        <dbReference type="Proteomes" id="UP000231070"/>
    </source>
</evidence>
<evidence type="ECO:0000256" key="4">
    <source>
        <dbReference type="SAM" id="Phobius"/>
    </source>
</evidence>
<sequence length="402" mass="41977">MNPSYRWVIVAAGGLLGCVAIGAMFSLPIFLRPMSQDTGWSVTGISTAMTIGFLAMAVASMAWGNLSDRFGPRPVVLTGSVVLAASLALASRAGSLIEFQLLFGLLVGVATAAVFAPMMACVTGWFDTQRSLAVSLVSAGMGMAPMTMAPFAAWLVTIHDWRSAMLIIAGLTAALMIPAALFVRRPPALDGPQDATAADEPQSGMTVRQAVLPPQFITLMLANFFCCATHSGPIFHTVSYAVTCGIPMIAAVSIYSVEGLAGMFGRIGFGLAGDRFGAQRVLVLGLLAQAFGVLAYAFVSELGGFYAVAAMVGFIYAGTMPLYAVIIRENFPLKMMGTIIGGTAMAGSLGMSTGPLVGGMIYDRFDSYALMYIGSWGMGLAAMLILMTFRPFPARQGALAAA</sequence>
<feature type="transmembrane region" description="Helical" evidence="4">
    <location>
        <begin position="240"/>
        <end position="261"/>
    </location>
</feature>
<feature type="transmembrane region" description="Helical" evidence="4">
    <location>
        <begin position="339"/>
        <end position="362"/>
    </location>
</feature>
<dbReference type="AlphaFoldDB" id="A0A2G9WQ75"/>
<feature type="transmembrane region" description="Helical" evidence="4">
    <location>
        <begin position="163"/>
        <end position="183"/>
    </location>
</feature>
<feature type="transmembrane region" description="Helical" evidence="4">
    <location>
        <begin position="132"/>
        <end position="156"/>
    </location>
</feature>
<feature type="transmembrane region" description="Helical" evidence="4">
    <location>
        <begin position="75"/>
        <end position="94"/>
    </location>
</feature>
<dbReference type="RefSeq" id="WP_100082936.1">
    <property type="nucleotide sequence ID" value="NZ_NQVN01000025.1"/>
</dbReference>
<feature type="transmembrane region" description="Helical" evidence="4">
    <location>
        <begin position="368"/>
        <end position="389"/>
    </location>
</feature>